<comment type="caution">
    <text evidence="1">The sequence shown here is derived from an EMBL/GenBank/DDBJ whole genome shotgun (WGS) entry which is preliminary data.</text>
</comment>
<dbReference type="EMBL" id="JBBCAQ010000017">
    <property type="protein sequence ID" value="KAK7597740.1"/>
    <property type="molecule type" value="Genomic_DNA"/>
</dbReference>
<evidence type="ECO:0000313" key="2">
    <source>
        <dbReference type="Proteomes" id="UP001367676"/>
    </source>
</evidence>
<evidence type="ECO:0000313" key="1">
    <source>
        <dbReference type="EMBL" id="KAK7597740.1"/>
    </source>
</evidence>
<dbReference type="AlphaFoldDB" id="A0AAN9Y659"/>
<name>A0AAN9Y659_9HEMI</name>
<organism evidence="1 2">
    <name type="scientific">Parthenolecanium corni</name>
    <dbReference type="NCBI Taxonomy" id="536013"/>
    <lineage>
        <taxon>Eukaryota</taxon>
        <taxon>Metazoa</taxon>
        <taxon>Ecdysozoa</taxon>
        <taxon>Arthropoda</taxon>
        <taxon>Hexapoda</taxon>
        <taxon>Insecta</taxon>
        <taxon>Pterygota</taxon>
        <taxon>Neoptera</taxon>
        <taxon>Paraneoptera</taxon>
        <taxon>Hemiptera</taxon>
        <taxon>Sternorrhyncha</taxon>
        <taxon>Coccoidea</taxon>
        <taxon>Coccidae</taxon>
        <taxon>Parthenolecanium</taxon>
    </lineage>
</organism>
<gene>
    <name evidence="1" type="ORF">V9T40_009965</name>
</gene>
<sequence>MTLYMKPPGIFGNAVCPLPSSPSAPTLSVNWMLIARFANTDVGKTRINCHFNGNNDDIMTNRKCEAKFSSDLERFGYNGKMHSKPVGGWRVEEDEEGNSVKRFVYLISERRRYDDDVVFDVSFNMQNVYPLRVVFWEFEWKFDVFSEHVIFAGCHRELVRINDNRLAWLRLIVWCQNKNSPNPYVAAAETDKILCDFEWILGMFLSVASKLVFSTAMAVSLNSCRRLGGLVYGLAMIGSDRVNLKLRGAESYLLDL</sequence>
<proteinExistence type="predicted"/>
<keyword evidence="2" id="KW-1185">Reference proteome</keyword>
<reference evidence="1 2" key="1">
    <citation type="submission" date="2024-03" db="EMBL/GenBank/DDBJ databases">
        <title>Adaptation during the transition from Ophiocordyceps entomopathogen to insect associate is accompanied by gene loss and intensified selection.</title>
        <authorList>
            <person name="Ward C.M."/>
            <person name="Onetto C.A."/>
            <person name="Borneman A.R."/>
        </authorList>
    </citation>
    <scope>NUCLEOTIDE SEQUENCE [LARGE SCALE GENOMIC DNA]</scope>
    <source>
        <strain evidence="1">AWRI1</strain>
        <tissue evidence="1">Single Adult Female</tissue>
    </source>
</reference>
<protein>
    <submittedName>
        <fullName evidence="1">Uncharacterized protein</fullName>
    </submittedName>
</protein>
<accession>A0AAN9Y659</accession>
<dbReference type="Proteomes" id="UP001367676">
    <property type="component" value="Unassembled WGS sequence"/>
</dbReference>